<dbReference type="Proteomes" id="UP000095705">
    <property type="component" value="Unassembled WGS sequence"/>
</dbReference>
<organism evidence="3 4">
    <name type="scientific">Streptomyces subrutilus</name>
    <dbReference type="NCBI Taxonomy" id="36818"/>
    <lineage>
        <taxon>Bacteria</taxon>
        <taxon>Bacillati</taxon>
        <taxon>Actinomycetota</taxon>
        <taxon>Actinomycetes</taxon>
        <taxon>Kitasatosporales</taxon>
        <taxon>Streptomycetaceae</taxon>
        <taxon>Streptomyces</taxon>
    </lineage>
</organism>
<proteinExistence type="predicted"/>
<protein>
    <submittedName>
        <fullName evidence="3">Uncharacterized protein</fullName>
    </submittedName>
</protein>
<keyword evidence="2" id="KW-0732">Signal</keyword>
<feature type="region of interest" description="Disordered" evidence="1">
    <location>
        <begin position="32"/>
        <end position="73"/>
    </location>
</feature>
<dbReference type="EMBL" id="MEHK01000001">
    <property type="protein sequence ID" value="OEJ34563.1"/>
    <property type="molecule type" value="Genomic_DNA"/>
</dbReference>
<sequence length="73" mass="7007">MAQRSNTLGATRIRLAVAGLALGSLIALGTAGAAMADGPGPADQGGTVGSTQATVPAPSPSPTDDKDWNSTGS</sequence>
<feature type="signal peptide" evidence="2">
    <location>
        <begin position="1"/>
        <end position="36"/>
    </location>
</feature>
<reference evidence="3 4" key="1">
    <citation type="submission" date="2016-08" db="EMBL/GenBank/DDBJ databases">
        <title>The complete genome of Streptomyces subrutilus 10-1-1.</title>
        <authorList>
            <person name="Chen X."/>
        </authorList>
    </citation>
    <scope>NUCLEOTIDE SEQUENCE [LARGE SCALE GENOMIC DNA]</scope>
    <source>
        <strain evidence="3 4">10-1-1</strain>
    </source>
</reference>
<evidence type="ECO:0000313" key="3">
    <source>
        <dbReference type="EMBL" id="OEJ34563.1"/>
    </source>
</evidence>
<name>A0A1E5PYI8_9ACTN</name>
<feature type="compositionally biased region" description="Basic and acidic residues" evidence="1">
    <location>
        <begin position="63"/>
        <end position="73"/>
    </location>
</feature>
<keyword evidence="4" id="KW-1185">Reference proteome</keyword>
<gene>
    <name evidence="3" type="ORF">BGK67_27390</name>
</gene>
<evidence type="ECO:0000256" key="1">
    <source>
        <dbReference type="SAM" id="MobiDB-lite"/>
    </source>
</evidence>
<evidence type="ECO:0000256" key="2">
    <source>
        <dbReference type="SAM" id="SignalP"/>
    </source>
</evidence>
<feature type="chain" id="PRO_5038923142" evidence="2">
    <location>
        <begin position="37"/>
        <end position="73"/>
    </location>
</feature>
<comment type="caution">
    <text evidence="3">The sequence shown here is derived from an EMBL/GenBank/DDBJ whole genome shotgun (WGS) entry which is preliminary data.</text>
</comment>
<evidence type="ECO:0000313" key="4">
    <source>
        <dbReference type="Proteomes" id="UP000095705"/>
    </source>
</evidence>
<feature type="compositionally biased region" description="Low complexity" evidence="1">
    <location>
        <begin position="32"/>
        <end position="45"/>
    </location>
</feature>
<dbReference type="RefSeq" id="WP_069922754.1">
    <property type="nucleotide sequence ID" value="NZ_MEHK01000001.1"/>
</dbReference>
<dbReference type="AlphaFoldDB" id="A0A1E5PYI8"/>
<accession>A0A1E5PYI8</accession>